<dbReference type="EnsemblMetazoa" id="XM_017114217.2">
    <property type="protein sequence ID" value="XP_016969706.1"/>
    <property type="gene ID" value="LOC108037600"/>
</dbReference>
<keyword evidence="5" id="KW-0325">Glycoprotein</keyword>
<dbReference type="GeneID" id="108037600"/>
<feature type="domain" description="Chitin-binding type-2" evidence="7">
    <location>
        <begin position="370"/>
        <end position="424"/>
    </location>
</feature>
<dbReference type="InterPro" id="IPR036508">
    <property type="entry name" value="Chitin-bd_dom_sf"/>
</dbReference>
<dbReference type="Gene3D" id="2.170.140.10">
    <property type="entry name" value="Chitin binding domain"/>
    <property type="match status" value="9"/>
</dbReference>
<feature type="domain" description="Chitin-binding type-2" evidence="7">
    <location>
        <begin position="211"/>
        <end position="271"/>
    </location>
</feature>
<reference evidence="8" key="3">
    <citation type="submission" date="2025-05" db="UniProtKB">
        <authorList>
            <consortium name="EnsemblMetazoa"/>
        </authorList>
    </citation>
    <scope>IDENTIFICATION</scope>
</reference>
<dbReference type="RefSeq" id="XP_016969706.1">
    <property type="nucleotide sequence ID" value="XM_017114217.1"/>
</dbReference>
<evidence type="ECO:0000313" key="9">
    <source>
        <dbReference type="Proteomes" id="UP001652680"/>
    </source>
</evidence>
<feature type="domain" description="Chitin-binding type-2" evidence="7">
    <location>
        <begin position="553"/>
        <end position="609"/>
    </location>
</feature>
<dbReference type="Proteomes" id="UP001652680">
    <property type="component" value="Unassembled WGS sequence"/>
</dbReference>
<evidence type="ECO:0000256" key="4">
    <source>
        <dbReference type="ARBA" id="ARBA00023157"/>
    </source>
</evidence>
<organism evidence="10">
    <name type="scientific">Drosophila rhopaloa</name>
    <name type="common">Fruit fly</name>
    <dbReference type="NCBI Taxonomy" id="1041015"/>
    <lineage>
        <taxon>Eukaryota</taxon>
        <taxon>Metazoa</taxon>
        <taxon>Ecdysozoa</taxon>
        <taxon>Arthropoda</taxon>
        <taxon>Hexapoda</taxon>
        <taxon>Insecta</taxon>
        <taxon>Pterygota</taxon>
        <taxon>Neoptera</taxon>
        <taxon>Endopterygota</taxon>
        <taxon>Diptera</taxon>
        <taxon>Brachycera</taxon>
        <taxon>Muscomorpha</taxon>
        <taxon>Ephydroidea</taxon>
        <taxon>Drosophilidae</taxon>
        <taxon>Drosophila</taxon>
        <taxon>Sophophora</taxon>
    </lineage>
</organism>
<dbReference type="GO" id="GO:0008061">
    <property type="term" value="F:chitin binding"/>
    <property type="evidence" value="ECO:0007669"/>
    <property type="project" value="UniProtKB-KW"/>
</dbReference>
<dbReference type="SMART" id="SM00494">
    <property type="entry name" value="ChtBD2"/>
    <property type="match status" value="20"/>
</dbReference>
<evidence type="ECO:0000256" key="5">
    <source>
        <dbReference type="ARBA" id="ARBA00023180"/>
    </source>
</evidence>
<dbReference type="SUPFAM" id="SSF57625">
    <property type="entry name" value="Invertebrate chitin-binding proteins"/>
    <property type="match status" value="12"/>
</dbReference>
<dbReference type="OrthoDB" id="6020543at2759"/>
<evidence type="ECO:0000256" key="1">
    <source>
        <dbReference type="ARBA" id="ARBA00022669"/>
    </source>
</evidence>
<feature type="domain" description="Chitin-binding type-2" evidence="7">
    <location>
        <begin position="623"/>
        <end position="659"/>
    </location>
</feature>
<evidence type="ECO:0000256" key="2">
    <source>
        <dbReference type="ARBA" id="ARBA00022729"/>
    </source>
</evidence>
<feature type="signal peptide" evidence="6">
    <location>
        <begin position="1"/>
        <end position="20"/>
    </location>
</feature>
<feature type="domain" description="Chitin-binding type-2" evidence="7">
    <location>
        <begin position="22"/>
        <end position="83"/>
    </location>
</feature>
<feature type="domain" description="Chitin-binding type-2" evidence="7">
    <location>
        <begin position="660"/>
        <end position="717"/>
    </location>
</feature>
<sequence length="1336" mass="143588">MKVTLLAVVTLTTVAALVGAADPECIYRKIRGLSTHWPKPLSCSSYYRCSSKNNVRTVTCPVGKEYNPKNGKCSNAGRSLCKLSLVAPLAETTNVCSKEVNGAYLAKSGTCAEFYICDEQLAYPQKCDSGSYFNETLSACLPDPASTCWQNLCIGKASGVSLANKDNCGSYYVCSDAEATLQTCPSGSFFNTTVDACTVDTGNSQCWVNYCIGKADGSAVADKSSCSLFYVCSDNTATAQECPEGSHFENTDWGCVPGECSTESTTEPCEDITTTTTEPCEDVTTTTTEPCEDVTTTTTEPCEDSTTTEPPTSCDCGDVKNSDIISDADNCRKYFICTDGALKAGDCGKGNLFNSTLKVCVVDEKNECCVADCAEGATEVDPQDCSKYLKCVNGEWTSTPCEGGSYYNSLLNICEVDENKVCIGATTTTNQCNARDPPASGKNCWSYQACIDGQWQDETCLKDYYFDASVGICREDSDHVCPENRSSGSRQKRSVEDCTCEGGIEQGSIVSHPTDCDKYLICENGQLVEGLCGVGNVFKNCSGVCAPDTKATCWVCSNKPNGYQMPNPTDCTSYLTCWNGLATEHFCEADEWYNGAGECAIDVNAKCINPCTCGNGNVAHPICTKYFQCTDGVAQAVQCPSGEAFDSSTGLCSATVACSAKNCATASDDTTYPVAGDSTKFYLCRNNVATIASCPANSAYDVDLGICQSQPSTDCDQTVCKTAAEWSAYPSLSNDSSTFCECQDGGGYINSCPTGLFFDEAEAICTFTGNCDPRECKGESEYYVSQDYEDPNSFCLCRANEPVSVPCPIGYTFDSKELQCVLIPQADPRCCRNGCVGKSDFTYLPALDTTDGFCVCVDEVPKYTSCPADSQYDTELGACFNTGSETTCEKNVCDATACETKPDYDTFSVEGEPSAFCYCLDYCPIYRVCSNDLVYDPEQAICTEPVDPCAVSKCDAEKCDVLSEYTPYLPNEGVDGFCYCEGGLPNFLLCPNDQEFSTSLGICQTPVDNSAACECDASKCATLSDYVPFPTNSASENSDSFCYCENDEVFLGKCSADMVFFPKEERCGPVAASECVCEAGKCDNSDDYYAYGALNTVEGFCLCVIGTPVFNDCPEGASFDSDLAACVGGTTKITASSICDHSRCNNRALLAAPFAAINTTSGYCSCQDVGVSTFVSCADEHVYEQSMGSCVIASCDYTNCLNRAPFEAFEAMNTTEGFCSCDGVPSFHHCEKGFVFDKVQGLCQLKNVIAMISCNLQECLKRGQFEPFAAENTKSGFCSCDDQQKISVTYHPCALGQIFDPELGLCASHSIQKRSVEAEENVRSLSLFKKYFPKLF</sequence>
<protein>
    <submittedName>
        <fullName evidence="10">Multiple epidermal growth factor-like domains protein 6</fullName>
    </submittedName>
</protein>
<dbReference type="PANTHER" id="PTHR23301">
    <property type="entry name" value="CHITIN BINDING PERITROPHIN-A"/>
    <property type="match status" value="1"/>
</dbReference>
<evidence type="ECO:0000313" key="10">
    <source>
        <dbReference type="RefSeq" id="XP_016969706.1"/>
    </source>
</evidence>
<evidence type="ECO:0000259" key="7">
    <source>
        <dbReference type="PROSITE" id="PS50940"/>
    </source>
</evidence>
<dbReference type="InterPro" id="IPR051940">
    <property type="entry name" value="Chitin_bind-dev_reg"/>
</dbReference>
<evidence type="ECO:0000256" key="3">
    <source>
        <dbReference type="ARBA" id="ARBA00022737"/>
    </source>
</evidence>
<feature type="domain" description="Chitin-binding type-2" evidence="7">
    <location>
        <begin position="429"/>
        <end position="483"/>
    </location>
</feature>
<dbReference type="Pfam" id="PF01607">
    <property type="entry name" value="CBM_14"/>
    <property type="match status" value="12"/>
</dbReference>
<evidence type="ECO:0000256" key="6">
    <source>
        <dbReference type="SAM" id="SignalP"/>
    </source>
</evidence>
<dbReference type="PROSITE" id="PS50940">
    <property type="entry name" value="CHIT_BIND_II"/>
    <property type="match status" value="11"/>
</dbReference>
<reference evidence="10" key="2">
    <citation type="submission" date="2025-04" db="UniProtKB">
        <authorList>
            <consortium name="RefSeq"/>
        </authorList>
    </citation>
    <scope>IDENTIFICATION</scope>
</reference>
<reference evidence="9" key="1">
    <citation type="journal article" date="2021" name="Elife">
        <title>Highly contiguous assemblies of 101 drosophilid genomes.</title>
        <authorList>
            <person name="Kim B.Y."/>
            <person name="Wang J.R."/>
            <person name="Miller D.E."/>
            <person name="Barmina O."/>
            <person name="Delaney E."/>
            <person name="Thompson A."/>
            <person name="Comeault A.A."/>
            <person name="Peede D."/>
            <person name="D'Agostino E.R."/>
            <person name="Pelaez J."/>
            <person name="Aguilar J.M."/>
            <person name="Haji D."/>
            <person name="Matsunaga T."/>
            <person name="Armstrong E.E."/>
            <person name="Zych M."/>
            <person name="Ogawa Y."/>
            <person name="Stamenkovic-Radak M."/>
            <person name="Jelic M."/>
            <person name="Veselinovic M.S."/>
            <person name="Tanaskovic M."/>
            <person name="Eric P."/>
            <person name="Gao J.J."/>
            <person name="Katoh T.K."/>
            <person name="Toda M.J."/>
            <person name="Watabe H."/>
            <person name="Watada M."/>
            <person name="Davis J.S."/>
            <person name="Moyle L.C."/>
            <person name="Manoli G."/>
            <person name="Bertolini E."/>
            <person name="Kostal V."/>
            <person name="Hawley R.S."/>
            <person name="Takahashi A."/>
            <person name="Jones C.D."/>
            <person name="Price D.K."/>
            <person name="Whiteman N."/>
            <person name="Kopp A."/>
            <person name="Matute D.R."/>
            <person name="Petrov D.A."/>
        </authorList>
    </citation>
    <scope>NUCLEOTIDE SEQUENCE [LARGE SCALE GENOMIC DNA]</scope>
</reference>
<proteinExistence type="predicted"/>
<feature type="domain" description="Chitin-binding type-2" evidence="7">
    <location>
        <begin position="93"/>
        <end position="148"/>
    </location>
</feature>
<evidence type="ECO:0000313" key="8">
    <source>
        <dbReference type="EnsemblMetazoa" id="XP_016969706.1"/>
    </source>
</evidence>
<name>A0A6P4E8E3_DRORH</name>
<accession>A0A6P4E8E3</accession>
<feature type="domain" description="Chitin-binding type-2" evidence="7">
    <location>
        <begin position="497"/>
        <end position="545"/>
    </location>
</feature>
<keyword evidence="4" id="KW-1015">Disulfide bond</keyword>
<gene>
    <name evidence="10" type="primary">LOC108037600</name>
    <name evidence="8" type="synonym">108037600</name>
</gene>
<dbReference type="GO" id="GO:0005576">
    <property type="term" value="C:extracellular region"/>
    <property type="evidence" value="ECO:0007669"/>
    <property type="project" value="InterPro"/>
</dbReference>
<keyword evidence="3" id="KW-0677">Repeat</keyword>
<keyword evidence="2 6" id="KW-0732">Signal</keyword>
<dbReference type="InterPro" id="IPR002557">
    <property type="entry name" value="Chitin-bd_dom"/>
</dbReference>
<keyword evidence="1" id="KW-0147">Chitin-binding</keyword>
<feature type="chain" id="PRO_5027990791" evidence="6">
    <location>
        <begin position="21"/>
        <end position="1336"/>
    </location>
</feature>
<dbReference type="PANTHER" id="PTHR23301:SF0">
    <property type="entry name" value="CHITIN-BINDING TYPE-2 DOMAIN-CONTAINING PROTEIN-RELATED"/>
    <property type="match status" value="1"/>
</dbReference>
<feature type="domain" description="Chitin-binding type-2" evidence="7">
    <location>
        <begin position="313"/>
        <end position="368"/>
    </location>
</feature>
<keyword evidence="9" id="KW-1185">Reference proteome</keyword>
<feature type="domain" description="Chitin-binding type-2" evidence="7">
    <location>
        <begin position="150"/>
        <end position="208"/>
    </location>
</feature>